<sequence length="252" mass="29203">MMQNYYYTKPTDDVVASKNQNYKLPKDYQIIPTSISAKLWNYIARTLAALFGWGYSRLFLKVHVKGKHKLKLVNQSGYFLYGNHTQPMGDVFTPLTIVSPYRFYAIAGQANWGIPFIGKHLVRYGGLPVGENLQESAKLIQAIKTLIHQKKVIAIYPEAHVWPYYTKIRPFSNTSMHFPVQLNVPSFTITTTYHKPKFGKRPKIIIYIDGPFSPDQALSHKKAQDKLYNKIRETMIERAQTSDYQYCHYVKK</sequence>
<dbReference type="EMBL" id="SRYV01000022">
    <property type="protein sequence ID" value="TGY10888.1"/>
    <property type="molecule type" value="Genomic_DNA"/>
</dbReference>
<dbReference type="InterPro" id="IPR002123">
    <property type="entry name" value="Plipid/glycerol_acylTrfase"/>
</dbReference>
<accession>A0A4S2B9B4</accession>
<organism evidence="2 3">
    <name type="scientific">Lactobacillus intestinalis</name>
    <dbReference type="NCBI Taxonomy" id="151781"/>
    <lineage>
        <taxon>Bacteria</taxon>
        <taxon>Bacillati</taxon>
        <taxon>Bacillota</taxon>
        <taxon>Bacilli</taxon>
        <taxon>Lactobacillales</taxon>
        <taxon>Lactobacillaceae</taxon>
        <taxon>Lactobacillus</taxon>
    </lineage>
</organism>
<evidence type="ECO:0000259" key="1">
    <source>
        <dbReference type="Pfam" id="PF01553"/>
    </source>
</evidence>
<dbReference type="GO" id="GO:0016746">
    <property type="term" value="F:acyltransferase activity"/>
    <property type="evidence" value="ECO:0007669"/>
    <property type="project" value="UniProtKB-KW"/>
</dbReference>
<gene>
    <name evidence="2" type="ORF">E5351_09385</name>
</gene>
<proteinExistence type="predicted"/>
<name>A0A4S2B9B4_9LACO</name>
<reference evidence="2 3" key="1">
    <citation type="submission" date="2019-04" db="EMBL/GenBank/DDBJ databases">
        <title>Microbes associate with the intestines of laboratory mice.</title>
        <authorList>
            <person name="Navarre W."/>
            <person name="Wong E."/>
            <person name="Huang K."/>
            <person name="Tropini C."/>
            <person name="Ng K."/>
            <person name="Yu B."/>
        </authorList>
    </citation>
    <scope>NUCLEOTIDE SEQUENCE [LARGE SCALE GENOMIC DNA]</scope>
    <source>
        <strain evidence="2 3">NM61_E11</strain>
    </source>
</reference>
<dbReference type="AlphaFoldDB" id="A0A4S2B9B4"/>
<evidence type="ECO:0000313" key="2">
    <source>
        <dbReference type="EMBL" id="TGY10888.1"/>
    </source>
</evidence>
<keyword evidence="2" id="KW-0808">Transferase</keyword>
<evidence type="ECO:0000313" key="3">
    <source>
        <dbReference type="Proteomes" id="UP000309117"/>
    </source>
</evidence>
<dbReference type="Pfam" id="PF01553">
    <property type="entry name" value="Acyltransferase"/>
    <property type="match status" value="1"/>
</dbReference>
<feature type="domain" description="Phospholipid/glycerol acyltransferase" evidence="1">
    <location>
        <begin position="62"/>
        <end position="189"/>
    </location>
</feature>
<comment type="caution">
    <text evidence="2">The sequence shown here is derived from an EMBL/GenBank/DDBJ whole genome shotgun (WGS) entry which is preliminary data.</text>
</comment>
<dbReference type="Proteomes" id="UP000309117">
    <property type="component" value="Unassembled WGS sequence"/>
</dbReference>
<keyword evidence="2" id="KW-0012">Acyltransferase</keyword>
<dbReference type="CDD" id="cd07989">
    <property type="entry name" value="LPLAT_AGPAT-like"/>
    <property type="match status" value="1"/>
</dbReference>
<protein>
    <submittedName>
        <fullName evidence="2">1-acyl-sn-glycerol-3-phosphate acyltransferase</fullName>
    </submittedName>
</protein>
<dbReference type="RefSeq" id="WP_034975330.1">
    <property type="nucleotide sequence ID" value="NZ_AQFR02000003.1"/>
</dbReference>
<dbReference type="SUPFAM" id="SSF69593">
    <property type="entry name" value="Glycerol-3-phosphate (1)-acyltransferase"/>
    <property type="match status" value="1"/>
</dbReference>